<name>J3LB70_ORYBR</name>
<organism evidence="1">
    <name type="scientific">Oryza brachyantha</name>
    <name type="common">malo sina</name>
    <dbReference type="NCBI Taxonomy" id="4533"/>
    <lineage>
        <taxon>Eukaryota</taxon>
        <taxon>Viridiplantae</taxon>
        <taxon>Streptophyta</taxon>
        <taxon>Embryophyta</taxon>
        <taxon>Tracheophyta</taxon>
        <taxon>Spermatophyta</taxon>
        <taxon>Magnoliopsida</taxon>
        <taxon>Liliopsida</taxon>
        <taxon>Poales</taxon>
        <taxon>Poaceae</taxon>
        <taxon>BOP clade</taxon>
        <taxon>Oryzoideae</taxon>
        <taxon>Oryzeae</taxon>
        <taxon>Oryzinae</taxon>
        <taxon>Oryza</taxon>
    </lineage>
</organism>
<dbReference type="HOGENOM" id="CLU_2546243_0_0_1"/>
<dbReference type="Proteomes" id="UP000006038">
    <property type="component" value="Unassembled WGS sequence"/>
</dbReference>
<dbReference type="Gramene" id="OB02G18870.1">
    <property type="protein sequence ID" value="OB02G18870.1"/>
    <property type="gene ID" value="OB02G18870"/>
</dbReference>
<dbReference type="AlphaFoldDB" id="J3LB70"/>
<evidence type="ECO:0000313" key="1">
    <source>
        <dbReference type="EnsemblPlants" id="OB02G18870.1"/>
    </source>
</evidence>
<accession>J3LB70</accession>
<evidence type="ECO:0000313" key="2">
    <source>
        <dbReference type="Proteomes" id="UP000006038"/>
    </source>
</evidence>
<keyword evidence="2" id="KW-1185">Reference proteome</keyword>
<sequence length="83" mass="9823">MILIRSDQITAECIISDSSFINHLGKNNIITILLSRRKFVSYEMQHTYTLYLQQKRQYHTIIRCIKCFFPSHVISLFLKCISP</sequence>
<dbReference type="EnsemblPlants" id="OB02G18870.1">
    <property type="protein sequence ID" value="OB02G18870.1"/>
    <property type="gene ID" value="OB02G18870"/>
</dbReference>
<protein>
    <submittedName>
        <fullName evidence="1">Uncharacterized protein</fullName>
    </submittedName>
</protein>
<proteinExistence type="predicted"/>
<reference evidence="1" key="1">
    <citation type="submission" date="2013-04" db="UniProtKB">
        <authorList>
            <consortium name="EnsemblPlants"/>
        </authorList>
    </citation>
    <scope>IDENTIFICATION</scope>
</reference>